<dbReference type="STRING" id="1348624.GCA_001591545_00417"/>
<keyword evidence="3" id="KW-1185">Reference proteome</keyword>
<keyword evidence="1" id="KW-1133">Transmembrane helix</keyword>
<feature type="transmembrane region" description="Helical" evidence="1">
    <location>
        <begin position="67"/>
        <end position="85"/>
    </location>
</feature>
<name>A0A2X4W2T4_LEDLE</name>
<reference evidence="2 3" key="1">
    <citation type="submission" date="2018-06" db="EMBL/GenBank/DDBJ databases">
        <authorList>
            <consortium name="Pathogen Informatics"/>
            <person name="Doyle S."/>
        </authorList>
    </citation>
    <scope>NUCLEOTIDE SEQUENCE [LARGE SCALE GENOMIC DNA]</scope>
    <source>
        <strain evidence="2 3">NCTC4824</strain>
    </source>
</reference>
<dbReference type="AlphaFoldDB" id="A0A2X4W2T4"/>
<feature type="transmembrane region" description="Helical" evidence="1">
    <location>
        <begin position="91"/>
        <end position="109"/>
    </location>
</feature>
<evidence type="ECO:0000313" key="2">
    <source>
        <dbReference type="EMBL" id="SQI54338.1"/>
    </source>
</evidence>
<feature type="transmembrane region" description="Helical" evidence="1">
    <location>
        <begin position="168"/>
        <end position="185"/>
    </location>
</feature>
<organism evidence="2 3">
    <name type="scientific">Lederbergia lenta</name>
    <name type="common">Bacillus lentus</name>
    <dbReference type="NCBI Taxonomy" id="1467"/>
    <lineage>
        <taxon>Bacteria</taxon>
        <taxon>Bacillati</taxon>
        <taxon>Bacillota</taxon>
        <taxon>Bacilli</taxon>
        <taxon>Bacillales</taxon>
        <taxon>Bacillaceae</taxon>
        <taxon>Lederbergia</taxon>
    </lineage>
</organism>
<proteinExistence type="predicted"/>
<sequence>MKKLNDHELEEWLSEFDIEYPDEEKVEKTIMQLHSYVPRKKPQPLAYVIPAPLRNAFLESLQFSQTFWISNLLYLLLGLSIVFLIEGDPYLTLFSLSPIPIIISLYEIFRSRDQGMMELELSFKFSVSNLILSKLTLVGLFNLACTLLLIFIFSFFATPLVLMDLLQYWAAPYSAIVSISLLLSIKFRTLFVMPISLAIMIFLGLIVGNVIDIHLIVSEKLSIAVLSCAIIGIGLAIRMIKRGVYHEFNH</sequence>
<dbReference type="RefSeq" id="WP_066136790.1">
    <property type="nucleotide sequence ID" value="NZ_CBCSGM010000001.1"/>
</dbReference>
<gene>
    <name evidence="2" type="ORF">NCTC4824_01324</name>
</gene>
<protein>
    <submittedName>
        <fullName evidence="2">Uncharacterized protein</fullName>
    </submittedName>
</protein>
<dbReference type="EMBL" id="LS483476">
    <property type="protein sequence ID" value="SQI54338.1"/>
    <property type="molecule type" value="Genomic_DNA"/>
</dbReference>
<feature type="transmembrane region" description="Helical" evidence="1">
    <location>
        <begin position="130"/>
        <end position="156"/>
    </location>
</feature>
<dbReference type="Proteomes" id="UP000249134">
    <property type="component" value="Chromosome 1"/>
</dbReference>
<evidence type="ECO:0000256" key="1">
    <source>
        <dbReference type="SAM" id="Phobius"/>
    </source>
</evidence>
<evidence type="ECO:0000313" key="3">
    <source>
        <dbReference type="Proteomes" id="UP000249134"/>
    </source>
</evidence>
<dbReference type="KEGG" id="blen:NCTC4824_01324"/>
<accession>A0A2X4W2T4</accession>
<feature type="transmembrane region" description="Helical" evidence="1">
    <location>
        <begin position="223"/>
        <end position="240"/>
    </location>
</feature>
<feature type="transmembrane region" description="Helical" evidence="1">
    <location>
        <begin position="197"/>
        <end position="217"/>
    </location>
</feature>
<keyword evidence="1" id="KW-0812">Transmembrane</keyword>
<keyword evidence="1" id="KW-0472">Membrane</keyword>